<keyword evidence="10 11" id="KW-0998">Cell outer membrane</keyword>
<sequence>MRAPEIETCHSPPRQAGPTGDTGASPMRRPPRPLPLVLATLAALQAHAQQQQPPAPAAAASDAGTKLETVVVSSQRRLELLQDVPVAVKAFSAKQITSMGIASTQDFVNLTPNMSFDNSFTYGNSFVVLRGVTQINNADSPVAVVVDGVPQNNQKQLKMNLFDIERIEVLKGPQGALYGRNAIGGAINIETKAPSNKLEGFVGAELGNGGKRELSGGVSGALKEDVALFRIVGQTLHTSGLQENAYLGRKIDGVDHDNSLRAKLLLRPNSDVQVDLRASTVDFKAGATWDSIVASGKPSDIALPVQNILGKTTGRTDDFSAKVEADLALGTFTAITSYTRLREGYRGDLDFSNPVAMPSGFLGLGFQGGQGQDLKVRMISQELRLTSRTGQPLRWIAGVYYLDTRRDLDTRAFVDTDSSLGQFDDPAKRILENEESNRNKASAVFGQIDYDLRKDLTLSTALRYDRDQRRQTDVIHGGVREASYGKWQPKVTLTHKLDPEVLAYGTLSTGFRSGGFNAPGQADFKPETLTNAELGLKTTLLDNRLLLNSAVFASRSKNFQFFYVDVKQSAQVISNIDRVDLKGLDLDFRYLPFKGLELDGGVGITDSTIKQDSAEPGAVGHHTPKNVPFKVNLGIQYAQAVAAGIEGSIRLDYEHRDKKYWHPDNANVSPALDLWGLRIGLRESRDRWSVALVGKNLANKRYYADYNAGKYSGLPYDLGSLATPRTYGVEARWRFE</sequence>
<dbReference type="AlphaFoldDB" id="A0A246IUA2"/>
<feature type="domain" description="TonB-dependent receptor plug" evidence="15">
    <location>
        <begin position="81"/>
        <end position="186"/>
    </location>
</feature>
<dbReference type="InterPro" id="IPR012910">
    <property type="entry name" value="Plug_dom"/>
</dbReference>
<keyword evidence="5 11" id="KW-0812">Transmembrane</keyword>
<evidence type="ECO:0000256" key="10">
    <source>
        <dbReference type="ARBA" id="ARBA00023237"/>
    </source>
</evidence>
<evidence type="ECO:0000256" key="9">
    <source>
        <dbReference type="ARBA" id="ARBA00023136"/>
    </source>
</evidence>
<evidence type="ECO:0000256" key="2">
    <source>
        <dbReference type="ARBA" id="ARBA00022448"/>
    </source>
</evidence>
<evidence type="ECO:0000256" key="3">
    <source>
        <dbReference type="ARBA" id="ARBA00022452"/>
    </source>
</evidence>
<dbReference type="GO" id="GO:0006826">
    <property type="term" value="P:iron ion transport"/>
    <property type="evidence" value="ECO:0007669"/>
    <property type="project" value="UniProtKB-KW"/>
</dbReference>
<evidence type="ECO:0000313" key="16">
    <source>
        <dbReference type="EMBL" id="OWQ83793.1"/>
    </source>
</evidence>
<evidence type="ECO:0000256" key="11">
    <source>
        <dbReference type="PROSITE-ProRule" id="PRU01360"/>
    </source>
</evidence>
<evidence type="ECO:0000256" key="7">
    <source>
        <dbReference type="ARBA" id="ARBA00023065"/>
    </source>
</evidence>
<keyword evidence="8 12" id="KW-0798">TonB box</keyword>
<keyword evidence="9 11" id="KW-0472">Membrane</keyword>
<dbReference type="GO" id="GO:0009279">
    <property type="term" value="C:cell outer membrane"/>
    <property type="evidence" value="ECO:0007669"/>
    <property type="project" value="UniProtKB-SubCell"/>
</dbReference>
<dbReference type="SUPFAM" id="SSF56935">
    <property type="entry name" value="Porins"/>
    <property type="match status" value="1"/>
</dbReference>
<evidence type="ECO:0000256" key="4">
    <source>
        <dbReference type="ARBA" id="ARBA00022496"/>
    </source>
</evidence>
<dbReference type="Proteomes" id="UP000197468">
    <property type="component" value="Unassembled WGS sequence"/>
</dbReference>
<feature type="region of interest" description="Disordered" evidence="13">
    <location>
        <begin position="1"/>
        <end position="33"/>
    </location>
</feature>
<evidence type="ECO:0000256" key="6">
    <source>
        <dbReference type="ARBA" id="ARBA00023004"/>
    </source>
</evidence>
<keyword evidence="17" id="KW-1185">Reference proteome</keyword>
<name>A0A246IUA2_9BURK</name>
<dbReference type="PROSITE" id="PS52016">
    <property type="entry name" value="TONB_DEPENDENT_REC_3"/>
    <property type="match status" value="1"/>
</dbReference>
<dbReference type="Pfam" id="PF07715">
    <property type="entry name" value="Plug"/>
    <property type="match status" value="1"/>
</dbReference>
<comment type="caution">
    <text evidence="16">The sequence shown here is derived from an EMBL/GenBank/DDBJ whole genome shotgun (WGS) entry which is preliminary data.</text>
</comment>
<dbReference type="InterPro" id="IPR036942">
    <property type="entry name" value="Beta-barrel_TonB_sf"/>
</dbReference>
<keyword evidence="6" id="KW-0408">Iron</keyword>
<dbReference type="Pfam" id="PF00593">
    <property type="entry name" value="TonB_dep_Rec_b-barrel"/>
    <property type="match status" value="1"/>
</dbReference>
<evidence type="ECO:0008006" key="18">
    <source>
        <dbReference type="Google" id="ProtNLM"/>
    </source>
</evidence>
<evidence type="ECO:0000259" key="14">
    <source>
        <dbReference type="Pfam" id="PF00593"/>
    </source>
</evidence>
<evidence type="ECO:0000313" key="17">
    <source>
        <dbReference type="Proteomes" id="UP000197468"/>
    </source>
</evidence>
<protein>
    <recommendedName>
        <fullName evidence="18">TonB-dependent receptor</fullName>
    </recommendedName>
</protein>
<evidence type="ECO:0000256" key="12">
    <source>
        <dbReference type="RuleBase" id="RU003357"/>
    </source>
</evidence>
<accession>A0A246IUA2</accession>
<comment type="subcellular location">
    <subcellularLocation>
        <location evidence="1 11">Cell outer membrane</location>
        <topology evidence="1 11">Multi-pass membrane protein</topology>
    </subcellularLocation>
</comment>
<keyword evidence="4" id="KW-0410">Iron transport</keyword>
<dbReference type="CDD" id="cd01347">
    <property type="entry name" value="ligand_gated_channel"/>
    <property type="match status" value="1"/>
</dbReference>
<dbReference type="Gene3D" id="2.40.170.20">
    <property type="entry name" value="TonB-dependent receptor, beta-barrel domain"/>
    <property type="match status" value="1"/>
</dbReference>
<reference evidence="16 17" key="1">
    <citation type="journal article" date="2008" name="Int. J. Syst. Evol. Microbiol.">
        <title>Description of Roseateles aquatilis sp. nov. and Roseateles terrae sp. nov., in the class Betaproteobacteria, and emended description of the genus Roseateles.</title>
        <authorList>
            <person name="Gomila M."/>
            <person name="Bowien B."/>
            <person name="Falsen E."/>
            <person name="Moore E.R."/>
            <person name="Lalucat J."/>
        </authorList>
    </citation>
    <scope>NUCLEOTIDE SEQUENCE [LARGE SCALE GENOMIC DNA]</scope>
    <source>
        <strain evidence="16 17">CCUG 48205</strain>
    </source>
</reference>
<keyword evidence="7" id="KW-0406">Ion transport</keyword>
<proteinExistence type="inferred from homology"/>
<dbReference type="InterPro" id="IPR000531">
    <property type="entry name" value="Beta-barrel_TonB"/>
</dbReference>
<evidence type="ECO:0000256" key="13">
    <source>
        <dbReference type="SAM" id="MobiDB-lite"/>
    </source>
</evidence>
<dbReference type="PANTHER" id="PTHR32552:SF81">
    <property type="entry name" value="TONB-DEPENDENT OUTER MEMBRANE RECEPTOR"/>
    <property type="match status" value="1"/>
</dbReference>
<dbReference type="PANTHER" id="PTHR32552">
    <property type="entry name" value="FERRICHROME IRON RECEPTOR-RELATED"/>
    <property type="match status" value="1"/>
</dbReference>
<evidence type="ECO:0000256" key="5">
    <source>
        <dbReference type="ARBA" id="ARBA00022692"/>
    </source>
</evidence>
<keyword evidence="3 11" id="KW-1134">Transmembrane beta strand</keyword>
<gene>
    <name evidence="16" type="ORF">CDN99_25325</name>
</gene>
<evidence type="ECO:0000256" key="8">
    <source>
        <dbReference type="ARBA" id="ARBA00023077"/>
    </source>
</evidence>
<feature type="domain" description="TonB-dependent receptor-like beta-barrel" evidence="14">
    <location>
        <begin position="277"/>
        <end position="697"/>
    </location>
</feature>
<comment type="similarity">
    <text evidence="11 12">Belongs to the TonB-dependent receptor family.</text>
</comment>
<keyword evidence="2 11" id="KW-0813">Transport</keyword>
<organism evidence="16 17">
    <name type="scientific">Roseateles aquatilis</name>
    <dbReference type="NCBI Taxonomy" id="431061"/>
    <lineage>
        <taxon>Bacteria</taxon>
        <taxon>Pseudomonadati</taxon>
        <taxon>Pseudomonadota</taxon>
        <taxon>Betaproteobacteria</taxon>
        <taxon>Burkholderiales</taxon>
        <taxon>Sphaerotilaceae</taxon>
        <taxon>Roseateles</taxon>
    </lineage>
</organism>
<evidence type="ECO:0000259" key="15">
    <source>
        <dbReference type="Pfam" id="PF07715"/>
    </source>
</evidence>
<evidence type="ECO:0000256" key="1">
    <source>
        <dbReference type="ARBA" id="ARBA00004571"/>
    </source>
</evidence>
<dbReference type="InterPro" id="IPR039426">
    <property type="entry name" value="TonB-dep_rcpt-like"/>
</dbReference>
<dbReference type="EMBL" id="NIOF01000019">
    <property type="protein sequence ID" value="OWQ83793.1"/>
    <property type="molecule type" value="Genomic_DNA"/>
</dbReference>